<proteinExistence type="predicted"/>
<dbReference type="OrthoDB" id="18014at10239"/>
<reference evidence="2 3" key="1">
    <citation type="submission" date="2016-03" db="EMBL/GenBank/DDBJ databases">
        <authorList>
            <person name="Montgomery M.T."/>
            <person name="Guerrero C.A."/>
            <person name="Mavrich T.N."/>
            <person name="Pope W.H."/>
            <person name="Garlena R.A."/>
            <person name="Russell D.A."/>
            <person name="Jacobs-Sera D."/>
            <person name="Hendrix R.W."/>
            <person name="Hatfull G.F."/>
        </authorList>
    </citation>
    <scope>NUCLEOTIDE SEQUENCE [LARGE SCALE GENOMIC DNA]</scope>
</reference>
<evidence type="ECO:0000313" key="2">
    <source>
        <dbReference type="EMBL" id="ANA85732.1"/>
    </source>
</evidence>
<protein>
    <recommendedName>
        <fullName evidence="1">LtfC/p132/Gp6 beta-sandwich domain-containing protein</fullName>
    </recommendedName>
</protein>
<gene>
    <name evidence="2" type="primary">26</name>
    <name evidence="2" type="ORF">PBI_COZZ_26</name>
</gene>
<dbReference type="InterPro" id="IPR055688">
    <property type="entry name" value="LtfC/p132/Gp6_b-sand"/>
</dbReference>
<feature type="domain" description="LtfC/p132/Gp6 beta-sandwich" evidence="1">
    <location>
        <begin position="5"/>
        <end position="112"/>
    </location>
</feature>
<organism evidence="2 3">
    <name type="scientific">Gordonia phage Cozz</name>
    <dbReference type="NCBI Taxonomy" id="1838066"/>
    <lineage>
        <taxon>Viruses</taxon>
        <taxon>Duplodnaviria</taxon>
        <taxon>Heunggongvirae</taxon>
        <taxon>Uroviricota</taxon>
        <taxon>Caudoviricetes</taxon>
        <taxon>Emalynvirus</taxon>
        <taxon>Emalynvirus cozz</taxon>
    </lineage>
</organism>
<dbReference type="GeneID" id="28802802"/>
<evidence type="ECO:0000313" key="3">
    <source>
        <dbReference type="Proteomes" id="UP000203169"/>
    </source>
</evidence>
<dbReference type="Pfam" id="PF23926">
    <property type="entry name" value="LtfC"/>
    <property type="match status" value="1"/>
</dbReference>
<sequence length="113" mass="12194">MSGFDPNEDSLILSEGADYVATFVERGVVWPEGTTATILFPSLEDVGPFEATVTLNGSITTKEGQTVTGGMAAFVIPKASTGVATIPARTKYRLMLDKGHTYCWFRGTVERQD</sequence>
<accession>A0A160DDF7</accession>
<keyword evidence="3" id="KW-1185">Reference proteome</keyword>
<dbReference type="RefSeq" id="YP_009276485.1">
    <property type="nucleotide sequence ID" value="NC_030941.1"/>
</dbReference>
<dbReference type="Proteomes" id="UP000203169">
    <property type="component" value="Segment"/>
</dbReference>
<name>A0A160DDF7_9CAUD</name>
<dbReference type="KEGG" id="vg:28802802"/>
<dbReference type="EMBL" id="KU998239">
    <property type="protein sequence ID" value="ANA85732.1"/>
    <property type="molecule type" value="Genomic_DNA"/>
</dbReference>
<evidence type="ECO:0000259" key="1">
    <source>
        <dbReference type="Pfam" id="PF23926"/>
    </source>
</evidence>